<feature type="compositionally biased region" description="Low complexity" evidence="1">
    <location>
        <begin position="76"/>
        <end position="92"/>
    </location>
</feature>
<organism evidence="2 3">
    <name type="scientific">Ramlibacter monticola</name>
    <dbReference type="NCBI Taxonomy" id="1926872"/>
    <lineage>
        <taxon>Bacteria</taxon>
        <taxon>Pseudomonadati</taxon>
        <taxon>Pseudomonadota</taxon>
        <taxon>Betaproteobacteria</taxon>
        <taxon>Burkholderiales</taxon>
        <taxon>Comamonadaceae</taxon>
        <taxon>Ramlibacter</taxon>
    </lineage>
</organism>
<evidence type="ECO:0000313" key="3">
    <source>
        <dbReference type="Proteomes" id="UP000599109"/>
    </source>
</evidence>
<evidence type="ECO:0000256" key="1">
    <source>
        <dbReference type="SAM" id="MobiDB-lite"/>
    </source>
</evidence>
<comment type="caution">
    <text evidence="2">The sequence shown here is derived from an EMBL/GenBank/DDBJ whole genome shotgun (WGS) entry which is preliminary data.</text>
</comment>
<dbReference type="RefSeq" id="WP_201673178.1">
    <property type="nucleotide sequence ID" value="NZ_JAEQNE010000001.1"/>
</dbReference>
<dbReference type="EMBL" id="JAEQNE010000001">
    <property type="protein sequence ID" value="MBL0390584.1"/>
    <property type="molecule type" value="Genomic_DNA"/>
</dbReference>
<feature type="region of interest" description="Disordered" evidence="1">
    <location>
        <begin position="57"/>
        <end position="92"/>
    </location>
</feature>
<gene>
    <name evidence="2" type="ORF">JJ685_05450</name>
</gene>
<dbReference type="Pfam" id="PF05930">
    <property type="entry name" value="Phage_AlpA"/>
    <property type="match status" value="1"/>
</dbReference>
<protein>
    <submittedName>
        <fullName evidence="2">AlpA family phage regulatory protein</fullName>
    </submittedName>
</protein>
<reference evidence="2 3" key="1">
    <citation type="journal article" date="2017" name="Int. J. Syst. Evol. Microbiol.">
        <title>Ramlibacter monticola sp. nov., isolated from forest soil.</title>
        <authorList>
            <person name="Chaudhary D.K."/>
            <person name="Kim J."/>
        </authorList>
    </citation>
    <scope>NUCLEOTIDE SEQUENCE [LARGE SCALE GENOMIC DNA]</scope>
    <source>
        <strain evidence="2 3">KACC 19175</strain>
    </source>
</reference>
<keyword evidence="3" id="KW-1185">Reference proteome</keyword>
<proteinExistence type="predicted"/>
<dbReference type="InterPro" id="IPR010260">
    <property type="entry name" value="AlpA"/>
</dbReference>
<accession>A0A936YXW3</accession>
<name>A0A936YXW3_9BURK</name>
<dbReference type="Proteomes" id="UP000599109">
    <property type="component" value="Unassembled WGS sequence"/>
</dbReference>
<sequence length="92" mass="10181">MDVRLYFDKAEVAELTTLSETVIDEEIRQGRFPKPRQLAGRRVGYFIDDILEWARSRPLSDQPCPPNTGAKKPRRPSSAPAAPAAPASHPAP</sequence>
<evidence type="ECO:0000313" key="2">
    <source>
        <dbReference type="EMBL" id="MBL0390584.1"/>
    </source>
</evidence>
<dbReference type="AlphaFoldDB" id="A0A936YXW3"/>